<evidence type="ECO:0000259" key="1">
    <source>
        <dbReference type="Pfam" id="PF25138"/>
    </source>
</evidence>
<dbReference type="InterPro" id="IPR056942">
    <property type="entry name" value="Phage_H_T_join"/>
</dbReference>
<protein>
    <recommendedName>
        <fullName evidence="1">Phage head-tail joining protein domain-containing protein</fullName>
    </recommendedName>
</protein>
<evidence type="ECO:0000313" key="2">
    <source>
        <dbReference type="EMBL" id="MCC9645023.1"/>
    </source>
</evidence>
<reference evidence="2" key="1">
    <citation type="submission" date="2021-11" db="EMBL/GenBank/DDBJ databases">
        <title>Genome sequence.</title>
        <authorList>
            <person name="Sun Q."/>
        </authorList>
    </citation>
    <scope>NUCLEOTIDE SEQUENCE</scope>
    <source>
        <strain evidence="2">JC740</strain>
    </source>
</reference>
<proteinExistence type="predicted"/>
<feature type="domain" description="Phage head-tail joining protein" evidence="1">
    <location>
        <begin position="3"/>
        <end position="105"/>
    </location>
</feature>
<evidence type="ECO:0000313" key="3">
    <source>
        <dbReference type="Proteomes" id="UP001430306"/>
    </source>
</evidence>
<dbReference type="Proteomes" id="UP001430306">
    <property type="component" value="Unassembled WGS sequence"/>
</dbReference>
<dbReference type="Pfam" id="PF25138">
    <property type="entry name" value="Phage_H_T_join_3"/>
    <property type="match status" value="1"/>
</dbReference>
<organism evidence="2 3">
    <name type="scientific">Rhodopirellula halodulae</name>
    <dbReference type="NCBI Taxonomy" id="2894198"/>
    <lineage>
        <taxon>Bacteria</taxon>
        <taxon>Pseudomonadati</taxon>
        <taxon>Planctomycetota</taxon>
        <taxon>Planctomycetia</taxon>
        <taxon>Pirellulales</taxon>
        <taxon>Pirellulaceae</taxon>
        <taxon>Rhodopirellula</taxon>
    </lineage>
</organism>
<name>A0ABS8NN61_9BACT</name>
<accession>A0ABS8NN61</accession>
<sequence>MSAAGEVVTFKRGSLEKEVTAVPSHTMFEVVETSGGVIEVRSDDFILAPGFIDDLEEGDRMPMAGDVIIRANGDRFETMRGPGGHYWVWGDGRQTQIRVYTKRRGPSEPSE</sequence>
<dbReference type="EMBL" id="JAJKFW010000062">
    <property type="protein sequence ID" value="MCC9645023.1"/>
    <property type="molecule type" value="Genomic_DNA"/>
</dbReference>
<comment type="caution">
    <text evidence="2">The sequence shown here is derived from an EMBL/GenBank/DDBJ whole genome shotgun (WGS) entry which is preliminary data.</text>
</comment>
<keyword evidence="3" id="KW-1185">Reference proteome</keyword>
<gene>
    <name evidence="2" type="ORF">LOC71_22325</name>
</gene>